<keyword evidence="12" id="KW-1185">Reference proteome</keyword>
<evidence type="ECO:0000313" key="11">
    <source>
        <dbReference type="EMBL" id="CAK0880822.1"/>
    </source>
</evidence>
<evidence type="ECO:0000256" key="1">
    <source>
        <dbReference type="ARBA" id="ARBA00012513"/>
    </source>
</evidence>
<evidence type="ECO:0000256" key="3">
    <source>
        <dbReference type="ARBA" id="ARBA00022679"/>
    </source>
</evidence>
<dbReference type="Pfam" id="PF00069">
    <property type="entry name" value="Pkinase"/>
    <property type="match status" value="1"/>
</dbReference>
<proteinExistence type="predicted"/>
<comment type="caution">
    <text evidence="11">The sequence shown here is derived from an EMBL/GenBank/DDBJ whole genome shotgun (WGS) entry which is preliminary data.</text>
</comment>
<evidence type="ECO:0000259" key="9">
    <source>
        <dbReference type="PROSITE" id="PS50011"/>
    </source>
</evidence>
<feature type="domain" description="Protein kinase" evidence="9">
    <location>
        <begin position="193"/>
        <end position="363"/>
    </location>
</feature>
<dbReference type="PROSITE" id="PS50011">
    <property type="entry name" value="PROTEIN_KINASE_DOM"/>
    <property type="match status" value="1"/>
</dbReference>
<dbReference type="SUPFAM" id="SSF55729">
    <property type="entry name" value="Acyl-CoA N-acyltransferases (Nat)"/>
    <property type="match status" value="1"/>
</dbReference>
<dbReference type="InterPro" id="IPR011009">
    <property type="entry name" value="Kinase-like_dom_sf"/>
</dbReference>
<dbReference type="Gene3D" id="1.10.510.10">
    <property type="entry name" value="Transferase(Phosphotransferase) domain 1"/>
    <property type="match status" value="1"/>
</dbReference>
<evidence type="ECO:0000313" key="12">
    <source>
        <dbReference type="Proteomes" id="UP001189429"/>
    </source>
</evidence>
<comment type="catalytic activity">
    <reaction evidence="8">
        <text>L-seryl-[protein] + ATP = O-phospho-L-seryl-[protein] + ADP + H(+)</text>
        <dbReference type="Rhea" id="RHEA:17989"/>
        <dbReference type="Rhea" id="RHEA-COMP:9863"/>
        <dbReference type="Rhea" id="RHEA-COMP:11604"/>
        <dbReference type="ChEBI" id="CHEBI:15378"/>
        <dbReference type="ChEBI" id="CHEBI:29999"/>
        <dbReference type="ChEBI" id="CHEBI:30616"/>
        <dbReference type="ChEBI" id="CHEBI:83421"/>
        <dbReference type="ChEBI" id="CHEBI:456216"/>
        <dbReference type="EC" id="2.7.11.1"/>
    </reaction>
</comment>
<reference evidence="11" key="1">
    <citation type="submission" date="2023-10" db="EMBL/GenBank/DDBJ databases">
        <authorList>
            <person name="Chen Y."/>
            <person name="Shah S."/>
            <person name="Dougan E. K."/>
            <person name="Thang M."/>
            <person name="Chan C."/>
        </authorList>
    </citation>
    <scope>NUCLEOTIDE SEQUENCE [LARGE SCALE GENOMIC DNA]</scope>
</reference>
<dbReference type="CDD" id="cd00180">
    <property type="entry name" value="PKc"/>
    <property type="match status" value="1"/>
</dbReference>
<dbReference type="EC" id="2.7.11.1" evidence="1"/>
<name>A0ABN9W404_9DINO</name>
<organism evidence="11 12">
    <name type="scientific">Prorocentrum cordatum</name>
    <dbReference type="NCBI Taxonomy" id="2364126"/>
    <lineage>
        <taxon>Eukaryota</taxon>
        <taxon>Sar</taxon>
        <taxon>Alveolata</taxon>
        <taxon>Dinophyceae</taxon>
        <taxon>Prorocentrales</taxon>
        <taxon>Prorocentraceae</taxon>
        <taxon>Prorocentrum</taxon>
    </lineage>
</organism>
<dbReference type="Proteomes" id="UP001189429">
    <property type="component" value="Unassembled WGS sequence"/>
</dbReference>
<protein>
    <recommendedName>
        <fullName evidence="1">non-specific serine/threonine protein kinase</fullName>
        <ecNumber evidence="1">2.7.11.1</ecNumber>
    </recommendedName>
</protein>
<dbReference type="InterPro" id="IPR000719">
    <property type="entry name" value="Prot_kinase_dom"/>
</dbReference>
<dbReference type="InterPro" id="IPR000182">
    <property type="entry name" value="GNAT_dom"/>
</dbReference>
<sequence length="363" mass="40333">MINDSYGHRRISDREVASRLSHGDRGSCANRVLHLAFRDGALAGCCSSTIQPGSVFTCCCCGHWGLLAVAREAQGAGVASALVAAAERRLAAAGCAAVQIEYEYEVGDEFSERLRQWYEGRLGFRCLSGAPGSAAGRREFRLCHKLVRPTGCSHCCHLCGEHLFPKQRVEGLSHRRLEATGLRRFEHLPPGYTLERADLGGGSFAKVFLVRNDFTGDLQALKRVDRERASRHFGMDDAQVSSMIEQEFWHMQRTTHPHIIKLFDFFQDARYAYYVMEAVNGGTLKELAENTYGKAGKGQPRGSQKLSEAYVAEMLQQAAYALHHLHEDSRIHMDVKLENLMLLAPDGPPHLVLIDLGIVESFT</sequence>
<dbReference type="SMART" id="SM00220">
    <property type="entry name" value="S_TKc"/>
    <property type="match status" value="1"/>
</dbReference>
<gene>
    <name evidence="11" type="ORF">PCOR1329_LOCUS63848</name>
</gene>
<dbReference type="Gene3D" id="3.40.630.30">
    <property type="match status" value="1"/>
</dbReference>
<dbReference type="PANTHER" id="PTHR43895:SF32">
    <property type="entry name" value="SERINE_THREONINE-PROTEIN KINASE CHK1"/>
    <property type="match status" value="1"/>
</dbReference>
<dbReference type="PROSITE" id="PS51186">
    <property type="entry name" value="GNAT"/>
    <property type="match status" value="1"/>
</dbReference>
<keyword evidence="6" id="KW-0067">ATP-binding</keyword>
<keyword evidence="5" id="KW-0418">Kinase</keyword>
<evidence type="ECO:0000256" key="2">
    <source>
        <dbReference type="ARBA" id="ARBA00022527"/>
    </source>
</evidence>
<dbReference type="SUPFAM" id="SSF56112">
    <property type="entry name" value="Protein kinase-like (PK-like)"/>
    <property type="match status" value="1"/>
</dbReference>
<evidence type="ECO:0000259" key="10">
    <source>
        <dbReference type="PROSITE" id="PS51186"/>
    </source>
</evidence>
<keyword evidence="2" id="KW-0723">Serine/threonine-protein kinase</keyword>
<evidence type="ECO:0000256" key="7">
    <source>
        <dbReference type="ARBA" id="ARBA00047899"/>
    </source>
</evidence>
<dbReference type="InterPro" id="IPR016181">
    <property type="entry name" value="Acyl_CoA_acyltransferase"/>
</dbReference>
<evidence type="ECO:0000256" key="6">
    <source>
        <dbReference type="ARBA" id="ARBA00022840"/>
    </source>
</evidence>
<evidence type="ECO:0000256" key="5">
    <source>
        <dbReference type="ARBA" id="ARBA00022777"/>
    </source>
</evidence>
<accession>A0ABN9W404</accession>
<feature type="domain" description="N-acetyltransferase" evidence="10">
    <location>
        <begin position="1"/>
        <end position="147"/>
    </location>
</feature>
<dbReference type="PANTHER" id="PTHR43895">
    <property type="entry name" value="CALCIUM/CALMODULIN-DEPENDENT PROTEIN KINASE KINASE-RELATED"/>
    <property type="match status" value="1"/>
</dbReference>
<evidence type="ECO:0000256" key="8">
    <source>
        <dbReference type="ARBA" id="ARBA00048679"/>
    </source>
</evidence>
<evidence type="ECO:0000256" key="4">
    <source>
        <dbReference type="ARBA" id="ARBA00022741"/>
    </source>
</evidence>
<keyword evidence="3" id="KW-0808">Transferase</keyword>
<keyword evidence="4" id="KW-0547">Nucleotide-binding</keyword>
<feature type="non-terminal residue" evidence="11">
    <location>
        <position position="363"/>
    </location>
</feature>
<dbReference type="CDD" id="cd04301">
    <property type="entry name" value="NAT_SF"/>
    <property type="match status" value="1"/>
</dbReference>
<dbReference type="EMBL" id="CAUYUJ010018121">
    <property type="protein sequence ID" value="CAK0880822.1"/>
    <property type="molecule type" value="Genomic_DNA"/>
</dbReference>
<comment type="catalytic activity">
    <reaction evidence="7">
        <text>L-threonyl-[protein] + ATP = O-phospho-L-threonyl-[protein] + ADP + H(+)</text>
        <dbReference type="Rhea" id="RHEA:46608"/>
        <dbReference type="Rhea" id="RHEA-COMP:11060"/>
        <dbReference type="Rhea" id="RHEA-COMP:11605"/>
        <dbReference type="ChEBI" id="CHEBI:15378"/>
        <dbReference type="ChEBI" id="CHEBI:30013"/>
        <dbReference type="ChEBI" id="CHEBI:30616"/>
        <dbReference type="ChEBI" id="CHEBI:61977"/>
        <dbReference type="ChEBI" id="CHEBI:456216"/>
        <dbReference type="EC" id="2.7.11.1"/>
    </reaction>
</comment>
<dbReference type="Pfam" id="PF00583">
    <property type="entry name" value="Acetyltransf_1"/>
    <property type="match status" value="1"/>
</dbReference>